<dbReference type="AlphaFoldDB" id="A0A1G9R4H1"/>
<accession>A0A1G9R4H1</accession>
<evidence type="ECO:0000256" key="1">
    <source>
        <dbReference type="SAM" id="SignalP"/>
    </source>
</evidence>
<organism evidence="2 3">
    <name type="scientific">Dendrosporobacter quercicolus</name>
    <dbReference type="NCBI Taxonomy" id="146817"/>
    <lineage>
        <taxon>Bacteria</taxon>
        <taxon>Bacillati</taxon>
        <taxon>Bacillota</taxon>
        <taxon>Negativicutes</taxon>
        <taxon>Selenomonadales</taxon>
        <taxon>Sporomusaceae</taxon>
        <taxon>Dendrosporobacter</taxon>
    </lineage>
</organism>
<dbReference type="STRING" id="146817.SAMN04488502_102418"/>
<keyword evidence="1" id="KW-0732">Signal</keyword>
<reference evidence="2 3" key="1">
    <citation type="submission" date="2016-10" db="EMBL/GenBank/DDBJ databases">
        <authorList>
            <person name="de Groot N.N."/>
        </authorList>
    </citation>
    <scope>NUCLEOTIDE SEQUENCE [LARGE SCALE GENOMIC DNA]</scope>
    <source>
        <strain evidence="2 3">DSM 1736</strain>
    </source>
</reference>
<sequence length="450" mass="49780">MFHLPAGKSCAGAYRRMEVQAIIKKSMQFACLLLAIFLFVPGTAAAADDTIDHITVQVTASNTAQPPPVRIAKRMSASVSTIGESVLTGRKIAEVAARRDSYENLIREVFGRILVGYSVQQVVIAPGETTAISVTVTPWGEVVSDVALEVDFGPVSPAVAGIIRQDIGNIEERINEVLIGLPVDAVDWAGSVSKSMVRELLAAQLPEFRANLEVIPGTRTVVKLALIPQGMIVQDVRVVLKSQSIPNLLLLQARPKISEAANTLTGLPVAFVERHKDYFTARVQDMVTSQAVVKRYSLTAVPAINAATSTEINVAVETTKYNIALEGYLDFGRDHDSSSAKLHLGRYTSSKDEAFFEAEFVPRSVSWRFMPGWGRRLSQVTTVGIKYELNHKQEILWLNQQLGDNWQLRLEQTPSENYSEFGVRYKIHEFLSAEYVFTDKENWFRLVGNL</sequence>
<evidence type="ECO:0000313" key="2">
    <source>
        <dbReference type="EMBL" id="SDM18113.1"/>
    </source>
</evidence>
<proteinExistence type="predicted"/>
<dbReference type="EMBL" id="FNHB01000002">
    <property type="protein sequence ID" value="SDM18113.1"/>
    <property type="molecule type" value="Genomic_DNA"/>
</dbReference>
<feature type="signal peptide" evidence="1">
    <location>
        <begin position="1"/>
        <end position="46"/>
    </location>
</feature>
<feature type="chain" id="PRO_5011489963" evidence="1">
    <location>
        <begin position="47"/>
        <end position="450"/>
    </location>
</feature>
<keyword evidence="3" id="KW-1185">Reference proteome</keyword>
<name>A0A1G9R4H1_9FIRM</name>
<gene>
    <name evidence="2" type="ORF">SAMN04488502_102418</name>
</gene>
<protein>
    <submittedName>
        <fullName evidence="2">Uncharacterized protein</fullName>
    </submittedName>
</protein>
<evidence type="ECO:0000313" key="3">
    <source>
        <dbReference type="Proteomes" id="UP000214880"/>
    </source>
</evidence>
<dbReference type="Proteomes" id="UP000214880">
    <property type="component" value="Unassembled WGS sequence"/>
</dbReference>